<evidence type="ECO:0000256" key="2">
    <source>
        <dbReference type="ARBA" id="ARBA00023239"/>
    </source>
</evidence>
<dbReference type="InterPro" id="IPR038672">
    <property type="entry name" value="CpcT/CpeT_sf"/>
</dbReference>
<dbReference type="GO" id="GO:0017006">
    <property type="term" value="P:protein-tetrapyrrole linkage"/>
    <property type="evidence" value="ECO:0007669"/>
    <property type="project" value="UniProtKB-UniRule"/>
</dbReference>
<comment type="similarity">
    <text evidence="1 3">Belongs to the CpcT/CpeT biliprotein lyase family.</text>
</comment>
<proteinExistence type="inferred from homology"/>
<dbReference type="Pfam" id="PF06206">
    <property type="entry name" value="CpeT"/>
    <property type="match status" value="1"/>
</dbReference>
<dbReference type="GO" id="GO:0016829">
    <property type="term" value="F:lyase activity"/>
    <property type="evidence" value="ECO:0007669"/>
    <property type="project" value="UniProtKB-KW"/>
</dbReference>
<evidence type="ECO:0000313" key="5">
    <source>
        <dbReference type="Proteomes" id="UP000243002"/>
    </source>
</evidence>
<evidence type="ECO:0000256" key="1">
    <source>
        <dbReference type="ARBA" id="ARBA00008206"/>
    </source>
</evidence>
<keyword evidence="5" id="KW-1185">Reference proteome</keyword>
<name>A0A2P7MSQ2_9CYAN</name>
<dbReference type="AlphaFoldDB" id="A0A2P7MSQ2"/>
<organism evidence="4 5">
    <name type="scientific">Cyanobium usitatum str. Tous</name>
    <dbReference type="NCBI Taxonomy" id="2116684"/>
    <lineage>
        <taxon>Bacteria</taxon>
        <taxon>Bacillati</taxon>
        <taxon>Cyanobacteriota</taxon>
        <taxon>Cyanophyceae</taxon>
        <taxon>Synechococcales</taxon>
        <taxon>Prochlorococcaceae</taxon>
        <taxon>Cyanobium</taxon>
    </lineage>
</organism>
<dbReference type="Gene3D" id="2.40.128.590">
    <property type="entry name" value="CpcT/CpeT domain"/>
    <property type="match status" value="1"/>
</dbReference>
<dbReference type="InterPro" id="IPR010404">
    <property type="entry name" value="CpcT/CpeT"/>
</dbReference>
<dbReference type="PANTHER" id="PTHR35137">
    <property type="entry name" value="CHROMOPHORE LYASE CRL, CHLOROPLASTIC"/>
    <property type="match status" value="1"/>
</dbReference>
<comment type="caution">
    <text evidence="4">The sequence shown here is derived from an EMBL/GenBank/DDBJ whole genome shotgun (WGS) entry which is preliminary data.</text>
</comment>
<accession>A0A2P7MSQ2</accession>
<dbReference type="HAMAP" id="MF_01460">
    <property type="entry name" value="Chrphore_lyase_CpxT"/>
    <property type="match status" value="1"/>
</dbReference>
<dbReference type="RefSeq" id="WP_106632829.1">
    <property type="nucleotide sequence ID" value="NZ_PXXO01000014.1"/>
</dbReference>
<reference evidence="4 5" key="1">
    <citation type="journal article" date="2018" name="Environ. Microbiol.">
        <title>Ecological and genomic features of two widespread freshwater picocyanobacteria.</title>
        <authorList>
            <person name="Cabello-Yeves P.J."/>
            <person name="Picazo A."/>
            <person name="Camacho A."/>
            <person name="Callieri C."/>
            <person name="Rosselli R."/>
            <person name="Roda-Garcia J.J."/>
            <person name="Coutinho F.H."/>
            <person name="Rodriguez-Valera F."/>
        </authorList>
    </citation>
    <scope>NUCLEOTIDE SEQUENCE [LARGE SCALE GENOMIC DNA]</scope>
    <source>
        <strain evidence="4 5">Tous</strain>
    </source>
</reference>
<keyword evidence="2 3" id="KW-0456">Lyase</keyword>
<dbReference type="CDD" id="cd16338">
    <property type="entry name" value="CpcT"/>
    <property type="match status" value="1"/>
</dbReference>
<sequence length="200" mass="22379">MASSLERLVRMLSGGFSNQEQAFENPPLYAHILVKFRPLPQLAPGSLLLEQSYAINPAAPYRIRVLRVEALNGQLTIVNQALAEDQRFWGAVEDSELRGRIQTSDLLPLDGCAYVVREESEGFVGEVEPGCRCLVERKGATSYLVSRLELNPAGMRTIDRGHDPITHEHLWGSLAGAFEFARTDDYNDEIPAHWSEQWGD</sequence>
<comment type="function">
    <text evidence="3">Covalently attaches a chromophore to Cys residue(s) of phycobiliproteins.</text>
</comment>
<dbReference type="OrthoDB" id="509174at2"/>
<dbReference type="PANTHER" id="PTHR35137:SF1">
    <property type="entry name" value="CHROMOPHORE LYASE CRL, CHLOROPLASTIC"/>
    <property type="match status" value="1"/>
</dbReference>
<gene>
    <name evidence="3" type="primary">cpcT</name>
    <name evidence="4" type="ORF">C7K55_11265</name>
</gene>
<protein>
    <recommendedName>
        <fullName evidence="3">Chromophore lyase CpcT/CpeT</fullName>
        <ecNumber evidence="3">4.-.-.-</ecNumber>
    </recommendedName>
</protein>
<evidence type="ECO:0000313" key="4">
    <source>
        <dbReference type="EMBL" id="PSJ04232.1"/>
    </source>
</evidence>
<evidence type="ECO:0000256" key="3">
    <source>
        <dbReference type="HAMAP-Rule" id="MF_01460"/>
    </source>
</evidence>
<dbReference type="EC" id="4.-.-.-" evidence="3"/>
<dbReference type="Proteomes" id="UP000243002">
    <property type="component" value="Unassembled WGS sequence"/>
</dbReference>
<dbReference type="EMBL" id="PXXO01000014">
    <property type="protein sequence ID" value="PSJ04232.1"/>
    <property type="molecule type" value="Genomic_DNA"/>
</dbReference>